<dbReference type="PANTHER" id="PTHR30195">
    <property type="entry name" value="TYPE I SITE-SPECIFIC DEOXYRIBONUCLEASE PROTEIN SUBUNIT M AND R"/>
    <property type="match status" value="1"/>
</dbReference>
<evidence type="ECO:0000256" key="1">
    <source>
        <dbReference type="ARBA" id="ARBA00022747"/>
    </source>
</evidence>
<dbReference type="InterPro" id="IPR040980">
    <property type="entry name" value="SWI2_SNF2"/>
</dbReference>
<evidence type="ECO:0000313" key="4">
    <source>
        <dbReference type="Proteomes" id="UP000619079"/>
    </source>
</evidence>
<name>A0A8J7J9A5_9RHOB</name>
<dbReference type="EMBL" id="JAELVR010000012">
    <property type="protein sequence ID" value="MBJ6373132.1"/>
    <property type="molecule type" value="Genomic_DNA"/>
</dbReference>
<evidence type="ECO:0000313" key="3">
    <source>
        <dbReference type="EMBL" id="MBJ6373132.1"/>
    </source>
</evidence>
<dbReference type="AlphaFoldDB" id="A0A8J7J9A5"/>
<dbReference type="GO" id="GO:0009307">
    <property type="term" value="P:DNA restriction-modification system"/>
    <property type="evidence" value="ECO:0007669"/>
    <property type="project" value="UniProtKB-KW"/>
</dbReference>
<keyword evidence="4" id="KW-1185">Reference proteome</keyword>
<organism evidence="3 4">
    <name type="scientific">Sedimentitalea arenosa</name>
    <dbReference type="NCBI Taxonomy" id="2798803"/>
    <lineage>
        <taxon>Bacteria</taxon>
        <taxon>Pseudomonadati</taxon>
        <taxon>Pseudomonadota</taxon>
        <taxon>Alphaproteobacteria</taxon>
        <taxon>Rhodobacterales</taxon>
        <taxon>Paracoccaceae</taxon>
        <taxon>Sedimentitalea</taxon>
    </lineage>
</organism>
<gene>
    <name evidence="3" type="ORF">JF290_16515</name>
</gene>
<dbReference type="Proteomes" id="UP000619079">
    <property type="component" value="Unassembled WGS sequence"/>
</dbReference>
<reference evidence="3" key="1">
    <citation type="submission" date="2020-12" db="EMBL/GenBank/DDBJ databases">
        <title>Sedimentitalea sp. nov., isolated from sand in Incheon.</title>
        <authorList>
            <person name="Kim W."/>
        </authorList>
    </citation>
    <scope>NUCLEOTIDE SEQUENCE</scope>
    <source>
        <strain evidence="3">CAU 1593</strain>
    </source>
</reference>
<sequence>MSLETFGSYIDTPYWFDETVEDGVMLDLRYETREIEQCVTSPAKIDAWFEAKTKGLTLVAKASQQQLLGTLQRVLSSRDRITQIASDIIMAMDGQHFPFLSA</sequence>
<proteinExistence type="predicted"/>
<dbReference type="PANTHER" id="PTHR30195:SF15">
    <property type="entry name" value="TYPE I RESTRICTION ENZYME HINDI ENDONUCLEASE SUBUNIT"/>
    <property type="match status" value="1"/>
</dbReference>
<feature type="domain" description="SWI2/SNF2 ATPase" evidence="2">
    <location>
        <begin position="4"/>
        <end position="57"/>
    </location>
</feature>
<protein>
    <recommendedName>
        <fullName evidence="2">SWI2/SNF2 ATPase domain-containing protein</fullName>
    </recommendedName>
</protein>
<comment type="caution">
    <text evidence="3">The sequence shown here is derived from an EMBL/GenBank/DDBJ whole genome shotgun (WGS) entry which is preliminary data.</text>
</comment>
<evidence type="ECO:0000259" key="2">
    <source>
        <dbReference type="Pfam" id="PF18766"/>
    </source>
</evidence>
<dbReference type="Pfam" id="PF18766">
    <property type="entry name" value="SWI2_SNF2"/>
    <property type="match status" value="1"/>
</dbReference>
<accession>A0A8J7J9A5</accession>
<keyword evidence="1" id="KW-0680">Restriction system</keyword>
<dbReference type="InterPro" id="IPR051268">
    <property type="entry name" value="Type-I_R_enzyme_R_subunit"/>
</dbReference>